<sequence>MRKFHQANKENAHHANVRRTPKFKTPPRERNRNNQNVILKEEQDDVYSFQKLRGAVQKFEQTQNQHYLKYENLKSSTDQFSKDCANIGEIVSPNRDPAAQSLSRATCNATPKMVLQQQERLVDKRRPNNGKGDTSSPANSSKSEEMSHKDEFSFVALKQRAQYLEENNGGIITQCGNAVLSSGEPGDVEEDFSFKKLKERAIQSSTPSKCAPTAPSTPLRTPIRTHKMAITPQTGGKNKSIRTPIRTPIRTSSKTPLPCRRNRLPMPSSPFLSAPMPSNSSTSIFPSVSIHPSPATSKKELASSKSGPIAFNPNRFKFTNKIRKEEVQATDETIASVKKLSQWLGDDPFEKKKQIVIRKGEQISKKAQAFEHEELLNCATRRKDISKVQNDRQHFPEGKVSQGKSWLKSAFGESEEEDCKNEPNDSVFERKRILETSFLRIGGKPMFR</sequence>
<feature type="compositionally biased region" description="Polar residues" evidence="1">
    <location>
        <begin position="131"/>
        <end position="141"/>
    </location>
</feature>
<organism evidence="2">
    <name type="scientific">Chaetoceros debilis</name>
    <dbReference type="NCBI Taxonomy" id="122233"/>
    <lineage>
        <taxon>Eukaryota</taxon>
        <taxon>Sar</taxon>
        <taxon>Stramenopiles</taxon>
        <taxon>Ochrophyta</taxon>
        <taxon>Bacillariophyta</taxon>
        <taxon>Coscinodiscophyceae</taxon>
        <taxon>Chaetocerotophycidae</taxon>
        <taxon>Chaetocerotales</taxon>
        <taxon>Chaetocerotaceae</taxon>
        <taxon>Chaetoceros</taxon>
    </lineage>
</organism>
<feature type="compositionally biased region" description="Polar residues" evidence="1">
    <location>
        <begin position="276"/>
        <end position="286"/>
    </location>
</feature>
<protein>
    <submittedName>
        <fullName evidence="2">Uncharacterized protein</fullName>
    </submittedName>
</protein>
<proteinExistence type="predicted"/>
<dbReference type="AlphaFoldDB" id="A0A7S3PYR9"/>
<feature type="region of interest" description="Disordered" evidence="1">
    <location>
        <begin position="1"/>
        <end position="36"/>
    </location>
</feature>
<gene>
    <name evidence="2" type="ORF">CDEB00056_LOCUS4721</name>
</gene>
<name>A0A7S3PYR9_9STRA</name>
<dbReference type="EMBL" id="HBIO01006452">
    <property type="protein sequence ID" value="CAE0459880.1"/>
    <property type="molecule type" value="Transcribed_RNA"/>
</dbReference>
<feature type="region of interest" description="Disordered" evidence="1">
    <location>
        <begin position="268"/>
        <end position="308"/>
    </location>
</feature>
<evidence type="ECO:0000256" key="1">
    <source>
        <dbReference type="SAM" id="MobiDB-lite"/>
    </source>
</evidence>
<feature type="region of interest" description="Disordered" evidence="1">
    <location>
        <begin position="119"/>
        <end position="149"/>
    </location>
</feature>
<evidence type="ECO:0000313" key="2">
    <source>
        <dbReference type="EMBL" id="CAE0459880.1"/>
    </source>
</evidence>
<reference evidence="2" key="1">
    <citation type="submission" date="2021-01" db="EMBL/GenBank/DDBJ databases">
        <authorList>
            <person name="Corre E."/>
            <person name="Pelletier E."/>
            <person name="Niang G."/>
            <person name="Scheremetjew M."/>
            <person name="Finn R."/>
            <person name="Kale V."/>
            <person name="Holt S."/>
            <person name="Cochrane G."/>
            <person name="Meng A."/>
            <person name="Brown T."/>
            <person name="Cohen L."/>
        </authorList>
    </citation>
    <scope>NUCLEOTIDE SEQUENCE</scope>
    <source>
        <strain evidence="2">MM31A-1</strain>
    </source>
</reference>
<accession>A0A7S3PYR9</accession>